<dbReference type="Gene3D" id="3.30.750.24">
    <property type="entry name" value="STAS domain"/>
    <property type="match status" value="1"/>
</dbReference>
<dbReference type="EMBL" id="JBHTKH010000002">
    <property type="protein sequence ID" value="MFD1053534.1"/>
    <property type="molecule type" value="Genomic_DNA"/>
</dbReference>
<organism evidence="3 4">
    <name type="scientific">Terrabacter terrigena</name>
    <dbReference type="NCBI Taxonomy" id="574718"/>
    <lineage>
        <taxon>Bacteria</taxon>
        <taxon>Bacillati</taxon>
        <taxon>Actinomycetota</taxon>
        <taxon>Actinomycetes</taxon>
        <taxon>Micrococcales</taxon>
        <taxon>Intrasporangiaceae</taxon>
        <taxon>Terrabacter</taxon>
    </lineage>
</organism>
<dbReference type="Proteomes" id="UP001597046">
    <property type="component" value="Unassembled WGS sequence"/>
</dbReference>
<sequence length="161" mass="17438">MSELARVRTHRDGSTQLVCVTGEVDLSNARDVIDAVGHAVPDDVTRIVLDLTETTYVDSAAIATLFRLSERLRDRRQDLRLVVPQTSPIRAVIELTRLSQVIPVDEVAPSVPSAPQTPQPPYAAVPDDVATATSSGRGVDGDDRSEDEPDDGRDGTRQRSP</sequence>
<dbReference type="CDD" id="cd07043">
    <property type="entry name" value="STAS_anti-anti-sigma_factors"/>
    <property type="match status" value="1"/>
</dbReference>
<keyword evidence="4" id="KW-1185">Reference proteome</keyword>
<accession>A0ABW3MVD6</accession>
<dbReference type="RefSeq" id="WP_386051095.1">
    <property type="nucleotide sequence ID" value="NZ_JBHTKH010000002.1"/>
</dbReference>
<dbReference type="InterPro" id="IPR002645">
    <property type="entry name" value="STAS_dom"/>
</dbReference>
<evidence type="ECO:0000256" key="1">
    <source>
        <dbReference type="SAM" id="MobiDB-lite"/>
    </source>
</evidence>
<dbReference type="Pfam" id="PF01740">
    <property type="entry name" value="STAS"/>
    <property type="match status" value="1"/>
</dbReference>
<dbReference type="PANTHER" id="PTHR33495:SF2">
    <property type="entry name" value="ANTI-SIGMA FACTOR ANTAGONIST TM_1081-RELATED"/>
    <property type="match status" value="1"/>
</dbReference>
<dbReference type="SUPFAM" id="SSF52091">
    <property type="entry name" value="SpoIIaa-like"/>
    <property type="match status" value="1"/>
</dbReference>
<feature type="region of interest" description="Disordered" evidence="1">
    <location>
        <begin position="108"/>
        <end position="161"/>
    </location>
</feature>
<name>A0ABW3MVD6_9MICO</name>
<comment type="caution">
    <text evidence="3">The sequence shown here is derived from an EMBL/GenBank/DDBJ whole genome shotgun (WGS) entry which is preliminary data.</text>
</comment>
<reference evidence="4" key="1">
    <citation type="journal article" date="2019" name="Int. J. Syst. Evol. Microbiol.">
        <title>The Global Catalogue of Microorganisms (GCM) 10K type strain sequencing project: providing services to taxonomists for standard genome sequencing and annotation.</title>
        <authorList>
            <consortium name="The Broad Institute Genomics Platform"/>
            <consortium name="The Broad Institute Genome Sequencing Center for Infectious Disease"/>
            <person name="Wu L."/>
            <person name="Ma J."/>
        </authorList>
    </citation>
    <scope>NUCLEOTIDE SEQUENCE [LARGE SCALE GENOMIC DNA]</scope>
    <source>
        <strain evidence="4">CCUG 57508</strain>
    </source>
</reference>
<evidence type="ECO:0000259" key="2">
    <source>
        <dbReference type="PROSITE" id="PS50801"/>
    </source>
</evidence>
<feature type="compositionally biased region" description="Basic and acidic residues" evidence="1">
    <location>
        <begin position="152"/>
        <end position="161"/>
    </location>
</feature>
<protein>
    <submittedName>
        <fullName evidence="3">STAS domain-containing protein</fullName>
    </submittedName>
</protein>
<evidence type="ECO:0000313" key="4">
    <source>
        <dbReference type="Proteomes" id="UP001597046"/>
    </source>
</evidence>
<gene>
    <name evidence="3" type="ORF">ACFQ2V_04375</name>
</gene>
<feature type="domain" description="STAS" evidence="2">
    <location>
        <begin position="5"/>
        <end position="118"/>
    </location>
</feature>
<dbReference type="PANTHER" id="PTHR33495">
    <property type="entry name" value="ANTI-SIGMA FACTOR ANTAGONIST TM_1081-RELATED-RELATED"/>
    <property type="match status" value="1"/>
</dbReference>
<dbReference type="PROSITE" id="PS50801">
    <property type="entry name" value="STAS"/>
    <property type="match status" value="1"/>
</dbReference>
<dbReference type="InterPro" id="IPR036513">
    <property type="entry name" value="STAS_dom_sf"/>
</dbReference>
<proteinExistence type="predicted"/>
<evidence type="ECO:0000313" key="3">
    <source>
        <dbReference type="EMBL" id="MFD1053534.1"/>
    </source>
</evidence>